<dbReference type="RefSeq" id="WP_043394483.1">
    <property type="nucleotide sequence ID" value="NZ_JPMI01000080.1"/>
</dbReference>
<dbReference type="PROSITE" id="PS51683">
    <property type="entry name" value="SAM_OMT_II"/>
    <property type="match status" value="1"/>
</dbReference>
<evidence type="ECO:0000256" key="2">
    <source>
        <dbReference type="ARBA" id="ARBA00022679"/>
    </source>
</evidence>
<name>A0A084SW95_9BACT</name>
<protein>
    <submittedName>
        <fullName evidence="6">Methyltransferase</fullName>
    </submittedName>
</protein>
<dbReference type="InterPro" id="IPR012967">
    <property type="entry name" value="COMT_dimerisation"/>
</dbReference>
<dbReference type="GO" id="GO:0032259">
    <property type="term" value="P:methylation"/>
    <property type="evidence" value="ECO:0007669"/>
    <property type="project" value="UniProtKB-KW"/>
</dbReference>
<organism evidence="6 7">
    <name type="scientific">Archangium violaceum Cb vi76</name>
    <dbReference type="NCBI Taxonomy" id="1406225"/>
    <lineage>
        <taxon>Bacteria</taxon>
        <taxon>Pseudomonadati</taxon>
        <taxon>Myxococcota</taxon>
        <taxon>Myxococcia</taxon>
        <taxon>Myxococcales</taxon>
        <taxon>Cystobacterineae</taxon>
        <taxon>Archangiaceae</taxon>
        <taxon>Archangium</taxon>
    </lineage>
</organism>
<dbReference type="Gene3D" id="3.40.50.150">
    <property type="entry name" value="Vaccinia Virus protein VP39"/>
    <property type="match status" value="1"/>
</dbReference>
<keyword evidence="1 6" id="KW-0489">Methyltransferase</keyword>
<dbReference type="InterPro" id="IPR001077">
    <property type="entry name" value="COMT_C"/>
</dbReference>
<dbReference type="SUPFAM" id="SSF53335">
    <property type="entry name" value="S-adenosyl-L-methionine-dependent methyltransferases"/>
    <property type="match status" value="1"/>
</dbReference>
<dbReference type="Pfam" id="PF08100">
    <property type="entry name" value="Dimerisation"/>
    <property type="match status" value="1"/>
</dbReference>
<gene>
    <name evidence="6" type="ORF">Q664_14140</name>
</gene>
<dbReference type="CDD" id="cd02440">
    <property type="entry name" value="AdoMet_MTases"/>
    <property type="match status" value="1"/>
</dbReference>
<dbReference type="Proteomes" id="UP000028547">
    <property type="component" value="Unassembled WGS sequence"/>
</dbReference>
<dbReference type="PANTHER" id="PTHR43712:SF2">
    <property type="entry name" value="O-METHYLTRANSFERASE CICE"/>
    <property type="match status" value="1"/>
</dbReference>
<feature type="domain" description="O-methyltransferase C-terminal" evidence="4">
    <location>
        <begin position="293"/>
        <end position="467"/>
    </location>
</feature>
<evidence type="ECO:0000313" key="7">
    <source>
        <dbReference type="Proteomes" id="UP000028547"/>
    </source>
</evidence>
<dbReference type="Pfam" id="PF00891">
    <property type="entry name" value="Methyltransf_2"/>
    <property type="match status" value="1"/>
</dbReference>
<dbReference type="EMBL" id="JPMI01000080">
    <property type="protein sequence ID" value="KFA92730.1"/>
    <property type="molecule type" value="Genomic_DNA"/>
</dbReference>
<evidence type="ECO:0000256" key="1">
    <source>
        <dbReference type="ARBA" id="ARBA00022603"/>
    </source>
</evidence>
<dbReference type="PANTHER" id="PTHR43712">
    <property type="entry name" value="PUTATIVE (AFU_ORTHOLOGUE AFUA_4G14580)-RELATED"/>
    <property type="match status" value="1"/>
</dbReference>
<evidence type="ECO:0000259" key="4">
    <source>
        <dbReference type="Pfam" id="PF00891"/>
    </source>
</evidence>
<dbReference type="InterPro" id="IPR036388">
    <property type="entry name" value="WH-like_DNA-bd_sf"/>
</dbReference>
<dbReference type="InterPro" id="IPR036390">
    <property type="entry name" value="WH_DNA-bd_sf"/>
</dbReference>
<dbReference type="AlphaFoldDB" id="A0A084SW95"/>
<evidence type="ECO:0000256" key="3">
    <source>
        <dbReference type="ARBA" id="ARBA00022691"/>
    </source>
</evidence>
<dbReference type="SUPFAM" id="SSF46785">
    <property type="entry name" value="Winged helix' DNA-binding domain"/>
    <property type="match status" value="2"/>
</dbReference>
<keyword evidence="3" id="KW-0949">S-adenosyl-L-methionine</keyword>
<sequence>MSAPPSATPPSLAQSLHFWARNASNESALLRTSLGLGLFDALPVRGEGTPVKVDALAGKVGASVRGVRSLVELLVCLELVHMDEARGLSVTKPVATFLKDAAFRERLREAARWWGPIGQLEEAVKTGEPVTCEGQRWDVLEHYRQLFLEPVPAPSPEAEDFFDRFARSAARTWLLVTAGRLGLLEQLATGEKDEAALRAATGASERGLRRVLEVLAHLGLTRTEGTTSGLTDEARQVLDGKALPYLLRSFSVSAQYWEALERLEETVRHERFILDLKDAEVSRRFYADNSNQITAVFASHFQLSRRAAATLAQVRPLAGASVLDIGTGSGVWGVAFARTEPTAHVTYFDQEVVLQQARRNVEQLEALGQARFWPGNLFTQDFGEAAYDFIILPQVLNVLRPESLPDMFRRVARALKPEGILVIAEYVLHERRDGPLDHLYFGLRRFLTNEGDLLSHSEYAALLADVGLTSTVCLPLPTQELVLAARPGVTLPTQLAPPPRAAA</sequence>
<dbReference type="Gene3D" id="1.10.10.10">
    <property type="entry name" value="Winged helix-like DNA-binding domain superfamily/Winged helix DNA-binding domain"/>
    <property type="match status" value="2"/>
</dbReference>
<dbReference type="GO" id="GO:0046983">
    <property type="term" value="F:protein dimerization activity"/>
    <property type="evidence" value="ECO:0007669"/>
    <property type="project" value="InterPro"/>
</dbReference>
<dbReference type="GO" id="GO:0008171">
    <property type="term" value="F:O-methyltransferase activity"/>
    <property type="evidence" value="ECO:0007669"/>
    <property type="project" value="InterPro"/>
</dbReference>
<feature type="domain" description="O-methyltransferase dimerisation" evidence="5">
    <location>
        <begin position="25"/>
        <end position="87"/>
    </location>
</feature>
<dbReference type="InterPro" id="IPR016461">
    <property type="entry name" value="COMT-like"/>
</dbReference>
<evidence type="ECO:0000313" key="6">
    <source>
        <dbReference type="EMBL" id="KFA92730.1"/>
    </source>
</evidence>
<accession>A0A084SW95</accession>
<keyword evidence="2 6" id="KW-0808">Transferase</keyword>
<proteinExistence type="predicted"/>
<dbReference type="InterPro" id="IPR029063">
    <property type="entry name" value="SAM-dependent_MTases_sf"/>
</dbReference>
<comment type="caution">
    <text evidence="6">The sequence shown here is derived from an EMBL/GenBank/DDBJ whole genome shotgun (WGS) entry which is preliminary data.</text>
</comment>
<evidence type="ECO:0000259" key="5">
    <source>
        <dbReference type="Pfam" id="PF08100"/>
    </source>
</evidence>
<reference evidence="6 7" key="1">
    <citation type="submission" date="2014-07" db="EMBL/GenBank/DDBJ databases">
        <title>Draft Genome Sequence of Gephyronic Acid Producer, Cystobacter violaceus Strain Cb vi76.</title>
        <authorList>
            <person name="Stevens D.C."/>
            <person name="Young J."/>
            <person name="Carmichael R."/>
            <person name="Tan J."/>
            <person name="Taylor R.E."/>
        </authorList>
    </citation>
    <scope>NUCLEOTIDE SEQUENCE [LARGE SCALE GENOMIC DNA]</scope>
    <source>
        <strain evidence="6 7">Cb vi76</strain>
    </source>
</reference>